<evidence type="ECO:0000313" key="4">
    <source>
        <dbReference type="Proteomes" id="UP000198615"/>
    </source>
</evidence>
<dbReference type="InterPro" id="IPR049945">
    <property type="entry name" value="AAA_22"/>
</dbReference>
<dbReference type="InterPro" id="IPR027417">
    <property type="entry name" value="P-loop_NTPase"/>
</dbReference>
<organism evidence="3 4">
    <name type="scientific">Thalassobaculum litoreum DSM 18839</name>
    <dbReference type="NCBI Taxonomy" id="1123362"/>
    <lineage>
        <taxon>Bacteria</taxon>
        <taxon>Pseudomonadati</taxon>
        <taxon>Pseudomonadota</taxon>
        <taxon>Alphaproteobacteria</taxon>
        <taxon>Rhodospirillales</taxon>
        <taxon>Thalassobaculaceae</taxon>
        <taxon>Thalassobaculum</taxon>
    </lineage>
</organism>
<dbReference type="Proteomes" id="UP000198615">
    <property type="component" value="Unassembled WGS sequence"/>
</dbReference>
<dbReference type="Gene3D" id="3.40.50.300">
    <property type="entry name" value="P-loop containing nucleotide triphosphate hydrolases"/>
    <property type="match status" value="1"/>
</dbReference>
<dbReference type="SUPFAM" id="SSF52540">
    <property type="entry name" value="P-loop containing nucleoside triphosphate hydrolases"/>
    <property type="match status" value="1"/>
</dbReference>
<dbReference type="GO" id="GO:0006313">
    <property type="term" value="P:DNA transposition"/>
    <property type="evidence" value="ECO:0007669"/>
    <property type="project" value="InterPro"/>
</dbReference>
<dbReference type="RefSeq" id="WP_093154808.1">
    <property type="nucleotide sequence ID" value="NZ_FNBW01000037.1"/>
</dbReference>
<dbReference type="InterPro" id="IPR036733">
    <property type="entry name" value="B_transposit_C_sf"/>
</dbReference>
<gene>
    <name evidence="3" type="ORF">SAMN05660686_05025</name>
</gene>
<reference evidence="3 4" key="1">
    <citation type="submission" date="2016-10" db="EMBL/GenBank/DDBJ databases">
        <authorList>
            <person name="Varghese N."/>
            <person name="Submissions S."/>
        </authorList>
    </citation>
    <scope>NUCLEOTIDE SEQUENCE [LARGE SCALE GENOMIC DNA]</scope>
    <source>
        <strain evidence="3 4">DSM 18839</strain>
    </source>
</reference>
<feature type="domain" description="B transposition protein C-terminal" evidence="1">
    <location>
        <begin position="240"/>
        <end position="316"/>
    </location>
</feature>
<proteinExistence type="predicted"/>
<dbReference type="OrthoDB" id="8456465at2"/>
<evidence type="ECO:0000259" key="1">
    <source>
        <dbReference type="Pfam" id="PF09077"/>
    </source>
</evidence>
<dbReference type="EMBL" id="FNBW01000037">
    <property type="protein sequence ID" value="SDG61529.1"/>
    <property type="molecule type" value="Genomic_DNA"/>
</dbReference>
<evidence type="ECO:0000259" key="2">
    <source>
        <dbReference type="Pfam" id="PF13401"/>
    </source>
</evidence>
<accession>A0A8G2BMW4</accession>
<dbReference type="PANTHER" id="PTHR35894:SF5">
    <property type="entry name" value="MU-LIKE PROPHAGE FLUMU DNA TRANSPOSITION PROTEIN B"/>
    <property type="match status" value="1"/>
</dbReference>
<keyword evidence="4" id="KW-1185">Reference proteome</keyword>
<dbReference type="InterPro" id="IPR010982">
    <property type="entry name" value="Lambda_DNA-bd_dom_sf"/>
</dbReference>
<comment type="caution">
    <text evidence="3">The sequence shown here is derived from an EMBL/GenBank/DDBJ whole genome shotgun (WGS) entry which is preliminary data.</text>
</comment>
<dbReference type="InterPro" id="IPR052026">
    <property type="entry name" value="ExeA_AAA_ATPase_DNA-bind"/>
</dbReference>
<dbReference type="GO" id="GO:0003677">
    <property type="term" value="F:DNA binding"/>
    <property type="evidence" value="ECO:0007669"/>
    <property type="project" value="InterPro"/>
</dbReference>
<dbReference type="CDD" id="cd00093">
    <property type="entry name" value="HTH_XRE"/>
    <property type="match status" value="1"/>
</dbReference>
<sequence>MNHISTQSPLESIDDGGLRQRARSVMEAERLSQAAAAKEIGVSGGALNQWLQGKYKGDNEGFDRAIEQWLSARSRRQEAASRIPSSPPFFTGPTARDILVTLAIAHADGDIVTITGVPGVGKTESAKHYRDSNRSVWLATMAPHCSSVVPALQEIAEAVGIKDMSYTGARPLYRAILRKTAETGGLLIVDEAQHLNVKCFDEIRSIHDATGIGIAFLGNETVAGRMTGGGRAGEHAQVYSRVGGRRYIPRPTIGDVRAQIEAWGVLNPDCITYAEEVAAKPGALRLVNKVLRRAVMHAGGVERIELQHLQAAWANLGGGQ</sequence>
<dbReference type="Gene3D" id="1.10.260.40">
    <property type="entry name" value="lambda repressor-like DNA-binding domains"/>
    <property type="match status" value="1"/>
</dbReference>
<protein>
    <submittedName>
        <fullName evidence="3">Uncharacterized protein</fullName>
    </submittedName>
</protein>
<dbReference type="Gene3D" id="1.10.1180.10">
    <property type="entry name" value="B transposition protein, C-terminal domain"/>
    <property type="match status" value="1"/>
</dbReference>
<feature type="domain" description="ORC1/DEAH AAA+ ATPase" evidence="2">
    <location>
        <begin position="110"/>
        <end position="222"/>
    </location>
</feature>
<evidence type="ECO:0000313" key="3">
    <source>
        <dbReference type="EMBL" id="SDG61529.1"/>
    </source>
</evidence>
<dbReference type="Pfam" id="PF09077">
    <property type="entry name" value="Phage-MuB_C"/>
    <property type="match status" value="1"/>
</dbReference>
<dbReference type="AlphaFoldDB" id="A0A8G2BMW4"/>
<dbReference type="Pfam" id="PF13401">
    <property type="entry name" value="AAA_22"/>
    <property type="match status" value="1"/>
</dbReference>
<name>A0A8G2BMW4_9PROT</name>
<dbReference type="InterPro" id="IPR001387">
    <property type="entry name" value="Cro/C1-type_HTH"/>
</dbReference>
<dbReference type="InterPro" id="IPR009084">
    <property type="entry name" value="B_transpositn_C"/>
</dbReference>
<dbReference type="GO" id="GO:0016887">
    <property type="term" value="F:ATP hydrolysis activity"/>
    <property type="evidence" value="ECO:0007669"/>
    <property type="project" value="InterPro"/>
</dbReference>
<dbReference type="PANTHER" id="PTHR35894">
    <property type="entry name" value="GENERAL SECRETION PATHWAY PROTEIN A-RELATED"/>
    <property type="match status" value="1"/>
</dbReference>